<accession>F2KPY8</accession>
<dbReference type="KEGG" id="ave:Arcve_0463"/>
<dbReference type="HOGENOM" id="CLU_1021573_0_0_2"/>
<dbReference type="AlphaFoldDB" id="F2KPY8"/>
<reference evidence="1 2" key="1">
    <citation type="submission" date="2011-03" db="EMBL/GenBank/DDBJ databases">
        <title>The complete genome of Archaeoglobus veneficus SNP6.</title>
        <authorList>
            <consortium name="US DOE Joint Genome Institute (JGI-PGF)"/>
            <person name="Lucas S."/>
            <person name="Copeland A."/>
            <person name="Lapidus A."/>
            <person name="Bruce D."/>
            <person name="Goodwin L."/>
            <person name="Pitluck S."/>
            <person name="Kyrpides N."/>
            <person name="Mavromatis K."/>
            <person name="Pagani I."/>
            <person name="Ivanova N."/>
            <person name="Mikhailova N."/>
            <person name="Lu M."/>
            <person name="Detter J.C."/>
            <person name="Tapia R."/>
            <person name="Han C."/>
            <person name="Land M."/>
            <person name="Hauser L."/>
            <person name="Markowitz V."/>
            <person name="Cheng J.-F."/>
            <person name="Hugenholtz P."/>
            <person name="Woyke T."/>
            <person name="Wu D."/>
            <person name="Spring S."/>
            <person name="Brambilla E."/>
            <person name="Klenk H.-P."/>
            <person name="Eisen J.A."/>
        </authorList>
    </citation>
    <scope>NUCLEOTIDE SEQUENCE [LARGE SCALE GENOMIC DNA]</scope>
    <source>
        <strain>SNP6</strain>
    </source>
</reference>
<proteinExistence type="predicted"/>
<dbReference type="EMBL" id="CP002588">
    <property type="protein sequence ID" value="AEA46495.1"/>
    <property type="molecule type" value="Genomic_DNA"/>
</dbReference>
<evidence type="ECO:0000313" key="1">
    <source>
        <dbReference type="EMBL" id="AEA46495.1"/>
    </source>
</evidence>
<protein>
    <submittedName>
        <fullName evidence="1">Uncharacterized protein</fullName>
    </submittedName>
</protein>
<name>F2KPY8_ARCVS</name>
<dbReference type="Proteomes" id="UP000008136">
    <property type="component" value="Chromosome"/>
</dbReference>
<dbReference type="RefSeq" id="WP_013683169.1">
    <property type="nucleotide sequence ID" value="NC_015320.1"/>
</dbReference>
<keyword evidence="2" id="KW-1185">Reference proteome</keyword>
<dbReference type="STRING" id="693661.Arcve_0463"/>
<dbReference type="GeneID" id="10393558"/>
<dbReference type="eggNOG" id="arCOG10355">
    <property type="taxonomic scope" value="Archaea"/>
</dbReference>
<gene>
    <name evidence="1" type="ordered locus">Arcve_0463</name>
</gene>
<sequence>MWVRLGKYDHDDAMEIVSHLRKAKIRCDVKPFIDWNLKERYYLKGKFSELKNYGFKEVEKWEKYIEILRKILTKPLPIKEFEERFLSEVNPERHALVKKCIELVGSEVDLSRLREAGIDPAEFADGLWEERNLILEIYDMLEMNGIEIGEFVEGKLPEDPELIIELEEYKDGARTLYELELFKAWEVYVDAVSVAGNVNFDEDFKIQYWDEFILLASIASMIESFMSFLSENPKTDIDALKDLEKGFIEGEAIDVAIEAEGITEDIIKALEEVGMVRRRGRVVLWQD</sequence>
<organism evidence="1 2">
    <name type="scientific">Archaeoglobus veneficus (strain DSM 11195 / SNP6)</name>
    <dbReference type="NCBI Taxonomy" id="693661"/>
    <lineage>
        <taxon>Archaea</taxon>
        <taxon>Methanobacteriati</taxon>
        <taxon>Methanobacteriota</taxon>
        <taxon>Archaeoglobi</taxon>
        <taxon>Archaeoglobales</taxon>
        <taxon>Archaeoglobaceae</taxon>
        <taxon>Archaeoglobus</taxon>
    </lineage>
</organism>
<evidence type="ECO:0000313" key="2">
    <source>
        <dbReference type="Proteomes" id="UP000008136"/>
    </source>
</evidence>